<dbReference type="Proteomes" id="UP000004259">
    <property type="component" value="Unassembled WGS sequence"/>
</dbReference>
<evidence type="ECO:0000313" key="2">
    <source>
        <dbReference type="Proteomes" id="UP000004259"/>
    </source>
</evidence>
<organism evidence="1 2">
    <name type="scientific">Ruminococcus albus 8</name>
    <dbReference type="NCBI Taxonomy" id="246199"/>
    <lineage>
        <taxon>Bacteria</taxon>
        <taxon>Bacillati</taxon>
        <taxon>Bacillota</taxon>
        <taxon>Clostridia</taxon>
        <taxon>Eubacteriales</taxon>
        <taxon>Oscillospiraceae</taxon>
        <taxon>Ruminococcus</taxon>
    </lineage>
</organism>
<comment type="caution">
    <text evidence="1">The sequence shown here is derived from an EMBL/GenBank/DDBJ whole genome shotgun (WGS) entry which is preliminary data.</text>
</comment>
<accession>E9SHL3</accession>
<proteinExistence type="predicted"/>
<dbReference type="AlphaFoldDB" id="E9SHL3"/>
<sequence length="52" mass="6686">MKNNIHRNMTEEDGFDRLYACWCLNRNNVQRRRFRRRMKIQLLRERAENERF</sequence>
<reference evidence="1 2" key="1">
    <citation type="submission" date="2011-02" db="EMBL/GenBank/DDBJ databases">
        <authorList>
            <person name="Nelson K.E."/>
            <person name="Sutton G."/>
            <person name="Torralba M."/>
            <person name="Durkin S."/>
            <person name="Harkins D."/>
            <person name="Montgomery R."/>
            <person name="Ziemer C."/>
            <person name="Klaassens E."/>
            <person name="Ocuiv P."/>
            <person name="Morrison M."/>
        </authorList>
    </citation>
    <scope>NUCLEOTIDE SEQUENCE [LARGE SCALE GENOMIC DNA]</scope>
    <source>
        <strain evidence="1 2">8</strain>
    </source>
</reference>
<evidence type="ECO:0000313" key="1">
    <source>
        <dbReference type="EMBL" id="EGC01118.1"/>
    </source>
</evidence>
<name>E9SHL3_RUMAL</name>
<protein>
    <submittedName>
        <fullName evidence="1">Uncharacterized protein</fullName>
    </submittedName>
</protein>
<dbReference type="EMBL" id="ADKM02000134">
    <property type="protein sequence ID" value="EGC01118.1"/>
    <property type="molecule type" value="Genomic_DNA"/>
</dbReference>
<gene>
    <name evidence="1" type="ORF">CUS_6947</name>
</gene>
<dbReference type="STRING" id="246199.CUS_6947"/>
<keyword evidence="2" id="KW-1185">Reference proteome</keyword>
<dbReference type="RefSeq" id="WP_002853208.1">
    <property type="nucleotide sequence ID" value="NZ_ADKM02000134.1"/>
</dbReference>